<evidence type="ECO:0000256" key="8">
    <source>
        <dbReference type="SAM" id="MobiDB-lite"/>
    </source>
</evidence>
<keyword evidence="3 9" id="KW-0812">Transmembrane</keyword>
<feature type="transmembrane region" description="Helical" evidence="9">
    <location>
        <begin position="239"/>
        <end position="259"/>
    </location>
</feature>
<dbReference type="GO" id="GO:0005886">
    <property type="term" value="C:plasma membrane"/>
    <property type="evidence" value="ECO:0007669"/>
    <property type="project" value="TreeGrafter"/>
</dbReference>
<feature type="transmembrane region" description="Helical" evidence="9">
    <location>
        <begin position="634"/>
        <end position="654"/>
    </location>
</feature>
<reference evidence="10" key="1">
    <citation type="submission" date="2023-06" db="EMBL/GenBank/DDBJ databases">
        <authorList>
            <person name="Delattre M."/>
        </authorList>
    </citation>
    <scope>NUCLEOTIDE SEQUENCE</scope>
    <source>
        <strain evidence="10">AF72</strain>
    </source>
</reference>
<protein>
    <submittedName>
        <fullName evidence="10">Uncharacterized protein</fullName>
    </submittedName>
</protein>
<evidence type="ECO:0000256" key="9">
    <source>
        <dbReference type="SAM" id="Phobius"/>
    </source>
</evidence>
<evidence type="ECO:0000313" key="10">
    <source>
        <dbReference type="EMBL" id="CAJ0586914.1"/>
    </source>
</evidence>
<feature type="non-terminal residue" evidence="10">
    <location>
        <position position="1"/>
    </location>
</feature>
<gene>
    <name evidence="10" type="ORF">MSPICULIGERA_LOCUS24896</name>
</gene>
<keyword evidence="4" id="KW-0769">Symport</keyword>
<feature type="transmembrane region" description="Helical" evidence="9">
    <location>
        <begin position="726"/>
        <end position="746"/>
    </location>
</feature>
<feature type="transmembrane region" description="Helical" evidence="9">
    <location>
        <begin position="271"/>
        <end position="291"/>
    </location>
</feature>
<comment type="caution">
    <text evidence="10">The sequence shown here is derived from an EMBL/GenBank/DDBJ whole genome shotgun (WGS) entry which is preliminary data.</text>
</comment>
<keyword evidence="7" id="KW-1015">Disulfide bond</keyword>
<evidence type="ECO:0000313" key="11">
    <source>
        <dbReference type="Proteomes" id="UP001177023"/>
    </source>
</evidence>
<feature type="transmembrane region" description="Helical" evidence="9">
    <location>
        <begin position="685"/>
        <end position="706"/>
    </location>
</feature>
<dbReference type="AlphaFoldDB" id="A0AA36DFV5"/>
<dbReference type="InterPro" id="IPR037272">
    <property type="entry name" value="SNS_sf"/>
</dbReference>
<feature type="transmembrane region" description="Helical" evidence="9">
    <location>
        <begin position="561"/>
        <end position="582"/>
    </location>
</feature>
<feature type="transmembrane region" description="Helical" evidence="9">
    <location>
        <begin position="136"/>
        <end position="153"/>
    </location>
</feature>
<dbReference type="GO" id="GO:0089718">
    <property type="term" value="P:amino acid import across plasma membrane"/>
    <property type="evidence" value="ECO:0007669"/>
    <property type="project" value="TreeGrafter"/>
</dbReference>
<dbReference type="EMBL" id="CATQJA010002709">
    <property type="protein sequence ID" value="CAJ0586914.1"/>
    <property type="molecule type" value="Genomic_DNA"/>
</dbReference>
<dbReference type="Pfam" id="PF00209">
    <property type="entry name" value="SNF"/>
    <property type="match status" value="1"/>
</dbReference>
<dbReference type="Proteomes" id="UP001177023">
    <property type="component" value="Unassembled WGS sequence"/>
</dbReference>
<evidence type="ECO:0000256" key="4">
    <source>
        <dbReference type="ARBA" id="ARBA00022847"/>
    </source>
</evidence>
<evidence type="ECO:0000256" key="7">
    <source>
        <dbReference type="PIRSR" id="PIRSR600175-2"/>
    </source>
</evidence>
<feature type="transmembrane region" description="Helical" evidence="9">
    <location>
        <begin position="485"/>
        <end position="514"/>
    </location>
</feature>
<comment type="subcellular location">
    <subcellularLocation>
        <location evidence="1">Membrane</location>
        <topology evidence="1">Multi-pass membrane protein</topology>
    </subcellularLocation>
</comment>
<feature type="compositionally biased region" description="Acidic residues" evidence="8">
    <location>
        <begin position="14"/>
        <end position="23"/>
    </location>
</feature>
<name>A0AA36DFV5_9BILA</name>
<keyword evidence="6 9" id="KW-0472">Membrane</keyword>
<dbReference type="PROSITE" id="PS50267">
    <property type="entry name" value="NA_NEUROTRAN_SYMP_3"/>
    <property type="match status" value="1"/>
</dbReference>
<evidence type="ECO:0000256" key="6">
    <source>
        <dbReference type="ARBA" id="ARBA00023136"/>
    </source>
</evidence>
<proteinExistence type="predicted"/>
<keyword evidence="5 9" id="KW-1133">Transmembrane helix</keyword>
<dbReference type="SUPFAM" id="SSF161070">
    <property type="entry name" value="SNF-like"/>
    <property type="match status" value="1"/>
</dbReference>
<feature type="region of interest" description="Disordered" evidence="8">
    <location>
        <begin position="1"/>
        <end position="23"/>
    </location>
</feature>
<feature type="transmembrane region" description="Helical" evidence="9">
    <location>
        <begin position="393"/>
        <end position="417"/>
    </location>
</feature>
<evidence type="ECO:0000256" key="1">
    <source>
        <dbReference type="ARBA" id="ARBA00004141"/>
    </source>
</evidence>
<feature type="transmembrane region" description="Helical" evidence="9">
    <location>
        <begin position="360"/>
        <end position="381"/>
    </location>
</feature>
<evidence type="ECO:0000256" key="2">
    <source>
        <dbReference type="ARBA" id="ARBA00022448"/>
    </source>
</evidence>
<dbReference type="GO" id="GO:0005283">
    <property type="term" value="F:amino acid:sodium symporter activity"/>
    <property type="evidence" value="ECO:0007669"/>
    <property type="project" value="TreeGrafter"/>
</dbReference>
<organism evidence="10 11">
    <name type="scientific">Mesorhabditis spiculigera</name>
    <dbReference type="NCBI Taxonomy" id="96644"/>
    <lineage>
        <taxon>Eukaryota</taxon>
        <taxon>Metazoa</taxon>
        <taxon>Ecdysozoa</taxon>
        <taxon>Nematoda</taxon>
        <taxon>Chromadorea</taxon>
        <taxon>Rhabditida</taxon>
        <taxon>Rhabditina</taxon>
        <taxon>Rhabditomorpha</taxon>
        <taxon>Rhabditoidea</taxon>
        <taxon>Rhabditidae</taxon>
        <taxon>Mesorhabditinae</taxon>
        <taxon>Mesorhabditis</taxon>
    </lineage>
</organism>
<feature type="transmembrane region" description="Helical" evidence="9">
    <location>
        <begin position="603"/>
        <end position="628"/>
    </location>
</feature>
<keyword evidence="2" id="KW-0813">Transport</keyword>
<feature type="disulfide bond" evidence="7">
    <location>
        <begin position="179"/>
        <end position="188"/>
    </location>
</feature>
<dbReference type="PANTHER" id="PTHR11616">
    <property type="entry name" value="SODIUM/CHLORIDE DEPENDENT TRANSPORTER"/>
    <property type="match status" value="1"/>
</dbReference>
<evidence type="ECO:0000256" key="5">
    <source>
        <dbReference type="ARBA" id="ARBA00022989"/>
    </source>
</evidence>
<evidence type="ECO:0000256" key="3">
    <source>
        <dbReference type="ARBA" id="ARBA00022692"/>
    </source>
</evidence>
<keyword evidence="11" id="KW-1185">Reference proteome</keyword>
<feature type="transmembrane region" description="Helical" evidence="9">
    <location>
        <begin position="93"/>
        <end position="115"/>
    </location>
</feature>
<sequence length="792" mass="90494">MPTERAAGPQPMDMAEEDEDIDTDASTEIEVAEQEEDLLLDDETTLGVLSRLLPRQTFWDTFTESQVVKMTFLCGADTIGSFTMIFMKYGTAAYTPLFTLLFIFGIPLLCMEVFLGQYTSQNPLTLYKRMVPALEGLGHSITILNFILIGAQVQQAALYTGLLIETASVGSRFKGYDMCMSNYNNDRCKMAYQTCPSNLPLLLDNQCTTNTSYKYNLYTTQRFRGILGEENQQWVRSDMSSSGVITYSGIWLFLLLVYSSGSSQAIKTVSIITNTAFIAYFVTFHIIWRFYDRPFIYIYPEFFQNSTNWRDRVRTSDGTDNNITYQYAEPHKANRIDDRVAGLSSIEIEHELQMTKPPDFAMWISVGCHILTSFGLGDGGILTIASHQTFSTWILFLTAVMFWDWSLNCLISCFFSLELELPDSGFLIQLQLLCSSMNCLISCSFLSEVYAIELELLKRGKMQLLIQLEPEWLKNVAHSSLSSDAFALAVGYAIIPIGMAYMLNWHILTVLVALVRESRGLEKGREIMHRAFDLFVERSTFHTSMFSWAFGMLSFKDYDLGLLLIFSICGLLLTISSVLIRFEIIVGSLSEQLVGQPITVHKCLLRAVIFIGFMFMLVTTHQMGLFYLEAFYKYGLVMSVGMILTLELILVLIYGPRRVFANMNAMQLSWPSVRRSIRLRRALEVVNIVVICSWVLVPFFVIPTVITNFTTDLPANQIWDEQYFSSKVFGFLVALVVLMPVVYFLIKRVYLKYRNKTSWRMEWRPTLRLWGPRNVKDRVLAGHVELEFGINE</sequence>
<dbReference type="InterPro" id="IPR000175">
    <property type="entry name" value="Na/ntran_symport"/>
</dbReference>
<accession>A0AA36DFV5</accession>
<dbReference type="PANTHER" id="PTHR11616:SF241">
    <property type="entry name" value="SODIUM- AND CHLORIDE-DEPENDENT GLYCINE TRANSPORTER 2"/>
    <property type="match status" value="1"/>
</dbReference>